<feature type="compositionally biased region" description="Low complexity" evidence="2">
    <location>
        <begin position="160"/>
        <end position="181"/>
    </location>
</feature>
<evidence type="ECO:0000313" key="3">
    <source>
        <dbReference type="EMBL" id="KAB1209960.1"/>
    </source>
</evidence>
<reference evidence="3 4" key="1">
    <citation type="journal article" date="2019" name="Plant Biotechnol. J.">
        <title>The red bayberry genome and genetic basis of sex determination.</title>
        <authorList>
            <person name="Jia H.M."/>
            <person name="Jia H.J."/>
            <person name="Cai Q.L."/>
            <person name="Wang Y."/>
            <person name="Zhao H.B."/>
            <person name="Yang W.F."/>
            <person name="Wang G.Y."/>
            <person name="Li Y.H."/>
            <person name="Zhan D.L."/>
            <person name="Shen Y.T."/>
            <person name="Niu Q.F."/>
            <person name="Chang L."/>
            <person name="Qiu J."/>
            <person name="Zhao L."/>
            <person name="Xie H.B."/>
            <person name="Fu W.Y."/>
            <person name="Jin J."/>
            <person name="Li X.W."/>
            <person name="Jiao Y."/>
            <person name="Zhou C.C."/>
            <person name="Tu T."/>
            <person name="Chai C.Y."/>
            <person name="Gao J.L."/>
            <person name="Fan L.J."/>
            <person name="van de Weg E."/>
            <person name="Wang J.Y."/>
            <person name="Gao Z.S."/>
        </authorList>
    </citation>
    <scope>NUCLEOTIDE SEQUENCE [LARGE SCALE GENOMIC DNA]</scope>
    <source>
        <tissue evidence="3">Leaves</tissue>
    </source>
</reference>
<proteinExistence type="inferred from homology"/>
<evidence type="ECO:0000256" key="2">
    <source>
        <dbReference type="SAM" id="MobiDB-lite"/>
    </source>
</evidence>
<feature type="compositionally biased region" description="Polar residues" evidence="2">
    <location>
        <begin position="31"/>
        <end position="51"/>
    </location>
</feature>
<dbReference type="EMBL" id="RXIC02000024">
    <property type="protein sequence ID" value="KAB1209960.1"/>
    <property type="molecule type" value="Genomic_DNA"/>
</dbReference>
<feature type="compositionally biased region" description="Low complexity" evidence="2">
    <location>
        <begin position="81"/>
        <end position="94"/>
    </location>
</feature>
<feature type="region of interest" description="Disordered" evidence="2">
    <location>
        <begin position="1"/>
        <end position="229"/>
    </location>
</feature>
<accession>A0A6A1VFU7</accession>
<feature type="compositionally biased region" description="Polar residues" evidence="2">
    <location>
        <begin position="127"/>
        <end position="137"/>
    </location>
</feature>
<dbReference type="PANTHER" id="PTHR31807">
    <property type="entry name" value="AUGMIN FAMILY MEMBER"/>
    <property type="match status" value="1"/>
</dbReference>
<dbReference type="GO" id="GO:0051225">
    <property type="term" value="P:spindle assembly"/>
    <property type="evidence" value="ECO:0007669"/>
    <property type="project" value="TreeGrafter"/>
</dbReference>
<dbReference type="InterPro" id="IPR007573">
    <property type="entry name" value="QWRF"/>
</dbReference>
<feature type="compositionally biased region" description="Basic and acidic residues" evidence="2">
    <location>
        <begin position="98"/>
        <end position="118"/>
    </location>
</feature>
<keyword evidence="4" id="KW-1185">Reference proteome</keyword>
<name>A0A6A1VFU7_9ROSI</name>
<organism evidence="3 4">
    <name type="scientific">Morella rubra</name>
    <name type="common">Chinese bayberry</name>
    <dbReference type="NCBI Taxonomy" id="262757"/>
    <lineage>
        <taxon>Eukaryota</taxon>
        <taxon>Viridiplantae</taxon>
        <taxon>Streptophyta</taxon>
        <taxon>Embryophyta</taxon>
        <taxon>Tracheophyta</taxon>
        <taxon>Spermatophyta</taxon>
        <taxon>Magnoliopsida</taxon>
        <taxon>eudicotyledons</taxon>
        <taxon>Gunneridae</taxon>
        <taxon>Pentapetalae</taxon>
        <taxon>rosids</taxon>
        <taxon>fabids</taxon>
        <taxon>Fagales</taxon>
        <taxon>Myricaceae</taxon>
        <taxon>Morella</taxon>
    </lineage>
</organism>
<evidence type="ECO:0000256" key="1">
    <source>
        <dbReference type="ARBA" id="ARBA00010016"/>
    </source>
</evidence>
<comment type="caution">
    <text evidence="3">The sequence shown here is derived from an EMBL/GenBank/DDBJ whole genome shotgun (WGS) entry which is preliminary data.</text>
</comment>
<dbReference type="OrthoDB" id="774923at2759"/>
<feature type="region of interest" description="Disordered" evidence="2">
    <location>
        <begin position="291"/>
        <end position="323"/>
    </location>
</feature>
<dbReference type="Pfam" id="PF04484">
    <property type="entry name" value="QWRF"/>
    <property type="match status" value="2"/>
</dbReference>
<gene>
    <name evidence="3" type="ORF">CJ030_MR6G020104</name>
</gene>
<dbReference type="PANTHER" id="PTHR31807:SF31">
    <property type="entry name" value="QWRF MOTIF PROTEIN (DUF566)-RELATED"/>
    <property type="match status" value="1"/>
</dbReference>
<dbReference type="GO" id="GO:0005737">
    <property type="term" value="C:cytoplasm"/>
    <property type="evidence" value="ECO:0007669"/>
    <property type="project" value="TreeGrafter"/>
</dbReference>
<dbReference type="GO" id="GO:0005880">
    <property type="term" value="C:nuclear microtubule"/>
    <property type="evidence" value="ECO:0007669"/>
    <property type="project" value="TreeGrafter"/>
</dbReference>
<dbReference type="Proteomes" id="UP000516437">
    <property type="component" value="Chromosome 6"/>
</dbReference>
<evidence type="ECO:0000313" key="4">
    <source>
        <dbReference type="Proteomes" id="UP000516437"/>
    </source>
</evidence>
<feature type="compositionally biased region" description="Low complexity" evidence="2">
    <location>
        <begin position="294"/>
        <end position="305"/>
    </location>
</feature>
<protein>
    <submittedName>
        <fullName evidence="3">QWRF motif-containing protein 3</fullName>
    </submittedName>
</protein>
<sequence length="547" mass="60406">MKNENDQVLSHESSKRRRPRSREVSSRFLSPCSTTSRETGMSTSPNNQSLSPIRHKPRTATSASTRKQRSIEETGLIRLWPSSATSSSPKSNKNLDTLAHHLGNERLKDRKNDKKQTNADRVFPSGRRSSNESSGLQNGKEIGPKENHRASLGGSARCTGKLSSPGKSSSSVLLNTSSKSSGFLPGRLSIDENEMNRRKYENSDSFTSTLDLDSECSDGGSSTEFGSTGIGLQKSDVEVSSKYTRDISHAMRVSDSNITNTVSSDSFQSSKKFTIKNAIRRVNSLTVAKSQWALSPGRSRSPPLSVESKGKPMSFSSLKPPNAPARATGMEKLLNMGLDLLKGKKSSSGCSSPMLLGINAENVHQLRLLHNRSLQWRENLMYAWDGLKKLRLSVAYKKLQLEKEKLHMKLNYILYSQIRLLPAWGDMERQHLSAVSKIRESLHAVVCRVPLTDGAKADMQLAAITLGDALDLTTSMRSIFTGLAPSACNTATVVSELPQVVAQEKLLLEECLELFRTISTLERQWHNPSLTTMPAGYRAFHCRPQLR</sequence>
<dbReference type="GO" id="GO:0008017">
    <property type="term" value="F:microtubule binding"/>
    <property type="evidence" value="ECO:0007669"/>
    <property type="project" value="TreeGrafter"/>
</dbReference>
<comment type="similarity">
    <text evidence="1">Belongs to the QWRF family.</text>
</comment>
<dbReference type="AlphaFoldDB" id="A0A6A1VFU7"/>